<name>A0A379SHJ8_SALER</name>
<dbReference type="AlphaFoldDB" id="A0A379SHJ8"/>
<evidence type="ECO:0000313" key="2">
    <source>
        <dbReference type="EMBL" id="SUG27690.1"/>
    </source>
</evidence>
<organism evidence="2 3">
    <name type="scientific">Salmonella enterica</name>
    <name type="common">Salmonella choleraesuis</name>
    <dbReference type="NCBI Taxonomy" id="28901"/>
    <lineage>
        <taxon>Bacteria</taxon>
        <taxon>Pseudomonadati</taxon>
        <taxon>Pseudomonadota</taxon>
        <taxon>Gammaproteobacteria</taxon>
        <taxon>Enterobacterales</taxon>
        <taxon>Enterobacteriaceae</taxon>
        <taxon>Salmonella</taxon>
    </lineage>
</organism>
<keyword evidence="1" id="KW-1133">Transmembrane helix</keyword>
<dbReference type="EMBL" id="UGWQ01000004">
    <property type="protein sequence ID" value="SUG27690.1"/>
    <property type="molecule type" value="Genomic_DNA"/>
</dbReference>
<accession>A0A379SHJ8</accession>
<keyword evidence="1" id="KW-0812">Transmembrane</keyword>
<evidence type="ECO:0000256" key="1">
    <source>
        <dbReference type="SAM" id="Phobius"/>
    </source>
</evidence>
<keyword evidence="1" id="KW-0472">Membrane</keyword>
<dbReference type="Proteomes" id="UP000254332">
    <property type="component" value="Unassembled WGS sequence"/>
</dbReference>
<proteinExistence type="predicted"/>
<reference evidence="2 3" key="1">
    <citation type="submission" date="2018-06" db="EMBL/GenBank/DDBJ databases">
        <authorList>
            <consortium name="Pathogen Informatics"/>
            <person name="Doyle S."/>
        </authorList>
    </citation>
    <scope>NUCLEOTIDE SEQUENCE [LARGE SCALE GENOMIC DNA]</scope>
    <source>
        <strain evidence="2 3">NCTC10718</strain>
    </source>
</reference>
<evidence type="ECO:0000313" key="3">
    <source>
        <dbReference type="Proteomes" id="UP000254332"/>
    </source>
</evidence>
<protein>
    <submittedName>
        <fullName evidence="2">Uncharacterized protein</fullName>
    </submittedName>
</protein>
<feature type="transmembrane region" description="Helical" evidence="1">
    <location>
        <begin position="6"/>
        <end position="27"/>
    </location>
</feature>
<gene>
    <name evidence="2" type="ORF">NCTC10718_05016</name>
</gene>
<sequence length="44" mass="5407">MYNNLMSYHYILYVLFVVYNSVSFYAINVQGFHLERNNNETRLR</sequence>